<feature type="domain" description="7TM GPCR serpentine receptor class x (Srx)" evidence="2">
    <location>
        <begin position="36"/>
        <end position="289"/>
    </location>
</feature>
<feature type="transmembrane region" description="Helical" evidence="1">
    <location>
        <begin position="20"/>
        <end position="46"/>
    </location>
</feature>
<reference evidence="3" key="1">
    <citation type="journal article" date="2013" name="Genetics">
        <title>The draft genome and transcriptome of Panagrellus redivivus are shaped by the harsh demands of a free-living lifestyle.</title>
        <authorList>
            <person name="Srinivasan J."/>
            <person name="Dillman A.R."/>
            <person name="Macchietto M.G."/>
            <person name="Heikkinen L."/>
            <person name="Lakso M."/>
            <person name="Fracchia K.M."/>
            <person name="Antoshechkin I."/>
            <person name="Mortazavi A."/>
            <person name="Wong G."/>
            <person name="Sternberg P.W."/>
        </authorList>
    </citation>
    <scope>NUCLEOTIDE SEQUENCE [LARGE SCALE GENOMIC DNA]</scope>
    <source>
        <strain evidence="3">MT8872</strain>
    </source>
</reference>
<dbReference type="SUPFAM" id="SSF81321">
    <property type="entry name" value="Family A G protein-coupled receptor-like"/>
    <property type="match status" value="1"/>
</dbReference>
<evidence type="ECO:0000313" key="3">
    <source>
        <dbReference type="Proteomes" id="UP000492821"/>
    </source>
</evidence>
<evidence type="ECO:0000313" key="4">
    <source>
        <dbReference type="WBParaSite" id="Pan_g23667.t1"/>
    </source>
</evidence>
<name>A0A7E4VPE5_PANRE</name>
<protein>
    <submittedName>
        <fullName evidence="4">7TM_GPCR_Srx domain-containing protein</fullName>
    </submittedName>
</protein>
<reference evidence="4" key="2">
    <citation type="submission" date="2020-10" db="UniProtKB">
        <authorList>
            <consortium name="WormBaseParasite"/>
        </authorList>
    </citation>
    <scope>IDENTIFICATION</scope>
</reference>
<feature type="transmembrane region" description="Helical" evidence="1">
    <location>
        <begin position="58"/>
        <end position="80"/>
    </location>
</feature>
<sequence>MSLLHDNTGLATVPEGMTLTSIIAGGAISLTAGIAIAVNCSVMYVLMRYFLRYNMIYIFAFVNIFGNTINLLCSFAYLGPTSIMQSDYMNLKWKRAVSCLMIGVWYGDLIMQVIMALNRVSTVVFFKYSFFTRSGCWMTSIAIYAFSLFLSFVMNYIVPCCTIYIHYAVYSYAYIENEPSINVYIDLFIDIGGSTTCFILYIYLFFNVHKANNATKGAIGTNQVGFRRNKEIRYAAQFGFCTVLACLAWVTFRIFPMIVPKDSKVWGCMTAQMMIGHCMATSLVFLIFNHEFQSKFFHPKSASLAAQSTNGQASRQNVIFPSSISSGINSTKVKVPPRR</sequence>
<evidence type="ECO:0000256" key="1">
    <source>
        <dbReference type="SAM" id="Phobius"/>
    </source>
</evidence>
<feature type="transmembrane region" description="Helical" evidence="1">
    <location>
        <begin position="264"/>
        <end position="288"/>
    </location>
</feature>
<dbReference type="PANTHER" id="PTHR22718:SF11">
    <property type="entry name" value="7TM GPCR SERPENTINE RECEPTOR CLASS X (SRX) DOMAIN-CONTAINING PROTEIN"/>
    <property type="match status" value="1"/>
</dbReference>
<dbReference type="PANTHER" id="PTHR22718">
    <property type="entry name" value="SERPENTINE RECEPTOR, CLASS X"/>
    <property type="match status" value="1"/>
</dbReference>
<feature type="transmembrane region" description="Helical" evidence="1">
    <location>
        <begin position="141"/>
        <end position="167"/>
    </location>
</feature>
<keyword evidence="3" id="KW-1185">Reference proteome</keyword>
<keyword evidence="1" id="KW-1133">Transmembrane helix</keyword>
<proteinExistence type="predicted"/>
<dbReference type="InterPro" id="IPR019430">
    <property type="entry name" value="7TM_GPCR_serpentine_rcpt_Srx"/>
</dbReference>
<keyword evidence="1" id="KW-0812">Transmembrane</keyword>
<dbReference type="Pfam" id="PF10328">
    <property type="entry name" value="7TM_GPCR_Srx"/>
    <property type="match status" value="1"/>
</dbReference>
<dbReference type="AlphaFoldDB" id="A0A7E4VPE5"/>
<dbReference type="Proteomes" id="UP000492821">
    <property type="component" value="Unassembled WGS sequence"/>
</dbReference>
<evidence type="ECO:0000259" key="2">
    <source>
        <dbReference type="Pfam" id="PF10328"/>
    </source>
</evidence>
<dbReference type="WBParaSite" id="Pan_g23667.t1">
    <property type="protein sequence ID" value="Pan_g23667.t1"/>
    <property type="gene ID" value="Pan_g23667"/>
</dbReference>
<keyword evidence="1" id="KW-0472">Membrane</keyword>
<feature type="transmembrane region" description="Helical" evidence="1">
    <location>
        <begin position="187"/>
        <end position="206"/>
    </location>
</feature>
<feature type="transmembrane region" description="Helical" evidence="1">
    <location>
        <begin position="234"/>
        <end position="252"/>
    </location>
</feature>
<feature type="transmembrane region" description="Helical" evidence="1">
    <location>
        <begin position="100"/>
        <end position="120"/>
    </location>
</feature>
<organism evidence="3 4">
    <name type="scientific">Panagrellus redivivus</name>
    <name type="common">Microworm</name>
    <dbReference type="NCBI Taxonomy" id="6233"/>
    <lineage>
        <taxon>Eukaryota</taxon>
        <taxon>Metazoa</taxon>
        <taxon>Ecdysozoa</taxon>
        <taxon>Nematoda</taxon>
        <taxon>Chromadorea</taxon>
        <taxon>Rhabditida</taxon>
        <taxon>Tylenchina</taxon>
        <taxon>Panagrolaimomorpha</taxon>
        <taxon>Panagrolaimoidea</taxon>
        <taxon>Panagrolaimidae</taxon>
        <taxon>Panagrellus</taxon>
    </lineage>
</organism>
<accession>A0A7E4VPE5</accession>